<dbReference type="RefSeq" id="WP_092858712.1">
    <property type="nucleotide sequence ID" value="NZ_FOYU01000005.1"/>
</dbReference>
<dbReference type="AlphaFoldDB" id="A0A1I6I211"/>
<sequence>MNNYSAFRQHGQGMVELIVLLSLLSVTLSMSFTKLNDALTSQHNELNKLRAEILQPIPTGSWQRKQTDEFSSQVKPILAPRNDYTELKVKLDNLHFVTSENSRYILARLTDDWQLDNNMELISSPRSLTLSHYLHQSGLSTVLDVIGGLPISRELKRESLVLGKVDSDITPYELRCKDPACR</sequence>
<evidence type="ECO:0000313" key="1">
    <source>
        <dbReference type="EMBL" id="SFR60727.1"/>
    </source>
</evidence>
<gene>
    <name evidence="1" type="ORF">SAMN04488070_2304</name>
</gene>
<organism evidence="1 2">
    <name type="scientific">Pseudidiomarina maritima</name>
    <dbReference type="NCBI Taxonomy" id="519453"/>
    <lineage>
        <taxon>Bacteria</taxon>
        <taxon>Pseudomonadati</taxon>
        <taxon>Pseudomonadota</taxon>
        <taxon>Gammaproteobacteria</taxon>
        <taxon>Alteromonadales</taxon>
        <taxon>Idiomarinaceae</taxon>
        <taxon>Pseudidiomarina</taxon>
    </lineage>
</organism>
<reference evidence="2" key="1">
    <citation type="submission" date="2016-10" db="EMBL/GenBank/DDBJ databases">
        <authorList>
            <person name="Varghese N."/>
            <person name="Submissions S."/>
        </authorList>
    </citation>
    <scope>NUCLEOTIDE SEQUENCE [LARGE SCALE GENOMIC DNA]</scope>
    <source>
        <strain evidence="2">CGMCC 1.7285</strain>
    </source>
</reference>
<dbReference type="Proteomes" id="UP000199424">
    <property type="component" value="Unassembled WGS sequence"/>
</dbReference>
<proteinExistence type="predicted"/>
<protein>
    <submittedName>
        <fullName evidence="1">Uncharacterized protein</fullName>
    </submittedName>
</protein>
<dbReference type="EMBL" id="FOYU01000005">
    <property type="protein sequence ID" value="SFR60727.1"/>
    <property type="molecule type" value="Genomic_DNA"/>
</dbReference>
<keyword evidence="2" id="KW-1185">Reference proteome</keyword>
<evidence type="ECO:0000313" key="2">
    <source>
        <dbReference type="Proteomes" id="UP000199424"/>
    </source>
</evidence>
<accession>A0A1I6I211</accession>
<name>A0A1I6I211_9GAMM</name>